<keyword evidence="4" id="KW-0496">Mitochondrion</keyword>
<sequence length="287" mass="33307">VVDWMHRSLRYSVRGSFELFSKKGETAAQSIKKEMTIEQREKLRKLKSTFVVDGEKKGTDRMEAMEESIVEDAIRARGVAKYAYNYDPPANIHALVKECVIEVLSSEGEKTDAVDEYSLSKRNAVKYKILLAVSSRLPHSHLPVNGKLIYLHTVQDIVDFYATPVRNTNEYTQLARKSDKPSNLTVLERPFRFHPEDVEAFHGGITAFPGEGGEVLGLRNKRLYRQFKPKEKWFDYEDQSFDYSRFDAKMPWDAEMIERMDSFADKRYNLSTRKFTRMDSSKGFEQN</sequence>
<comment type="similarity">
    <text evidence="2">Belongs to the mitochondrion-specific ribosomal protein mL50 family.</text>
</comment>
<evidence type="ECO:0000256" key="3">
    <source>
        <dbReference type="ARBA" id="ARBA00022980"/>
    </source>
</evidence>
<keyword evidence="3" id="KW-0689">Ribosomal protein</keyword>
<dbReference type="GO" id="GO:0005762">
    <property type="term" value="C:mitochondrial large ribosomal subunit"/>
    <property type="evidence" value="ECO:0007669"/>
    <property type="project" value="TreeGrafter"/>
</dbReference>
<comment type="caution">
    <text evidence="8">The sequence shown here is derived from an EMBL/GenBank/DDBJ whole genome shotgun (WGS) entry which is preliminary data.</text>
</comment>
<evidence type="ECO:0000256" key="4">
    <source>
        <dbReference type="ARBA" id="ARBA00023128"/>
    </source>
</evidence>
<name>A0AAN4Z9T3_9BILA</name>
<gene>
    <name evidence="8" type="ORF">PMAYCL1PPCAC_06916</name>
</gene>
<dbReference type="Pfam" id="PF10501">
    <property type="entry name" value="Ribosomal_L50"/>
    <property type="match status" value="1"/>
</dbReference>
<evidence type="ECO:0000313" key="8">
    <source>
        <dbReference type="EMBL" id="GMR36721.1"/>
    </source>
</evidence>
<organism evidence="8 9">
    <name type="scientific">Pristionchus mayeri</name>
    <dbReference type="NCBI Taxonomy" id="1317129"/>
    <lineage>
        <taxon>Eukaryota</taxon>
        <taxon>Metazoa</taxon>
        <taxon>Ecdysozoa</taxon>
        <taxon>Nematoda</taxon>
        <taxon>Chromadorea</taxon>
        <taxon>Rhabditida</taxon>
        <taxon>Rhabditina</taxon>
        <taxon>Diplogasteromorpha</taxon>
        <taxon>Diplogasteroidea</taxon>
        <taxon>Neodiplogasteridae</taxon>
        <taxon>Pristionchus</taxon>
    </lineage>
</organism>
<evidence type="ECO:0000256" key="1">
    <source>
        <dbReference type="ARBA" id="ARBA00004173"/>
    </source>
</evidence>
<protein>
    <recommendedName>
        <fullName evidence="6">Large ribosomal subunit protein mL50</fullName>
    </recommendedName>
    <alternativeName>
        <fullName evidence="7">39S ribosomal protein L50, mitochondrial</fullName>
    </alternativeName>
</protein>
<dbReference type="AlphaFoldDB" id="A0AAN4Z9T3"/>
<dbReference type="PANTHER" id="PTHR31542">
    <property type="entry name" value="39A RIBOSOMAL PROTEIN L50, MITOCHONDRIAL"/>
    <property type="match status" value="1"/>
</dbReference>
<evidence type="ECO:0000313" key="9">
    <source>
        <dbReference type="Proteomes" id="UP001328107"/>
    </source>
</evidence>
<evidence type="ECO:0000256" key="2">
    <source>
        <dbReference type="ARBA" id="ARBA00008860"/>
    </source>
</evidence>
<evidence type="ECO:0000256" key="7">
    <source>
        <dbReference type="ARBA" id="ARBA00035398"/>
    </source>
</evidence>
<dbReference type="InterPro" id="IPR018305">
    <property type="entry name" value="Ribosomal_m50"/>
</dbReference>
<feature type="non-terminal residue" evidence="8">
    <location>
        <position position="1"/>
    </location>
</feature>
<dbReference type="Proteomes" id="UP001328107">
    <property type="component" value="Unassembled WGS sequence"/>
</dbReference>
<evidence type="ECO:0000256" key="5">
    <source>
        <dbReference type="ARBA" id="ARBA00023274"/>
    </source>
</evidence>
<dbReference type="PANTHER" id="PTHR31542:SF1">
    <property type="entry name" value="LARGE RIBOSOMAL SUBUNIT PROTEIN ML50"/>
    <property type="match status" value="1"/>
</dbReference>
<accession>A0AAN4Z9T3</accession>
<proteinExistence type="inferred from homology"/>
<dbReference type="EMBL" id="BTRK01000002">
    <property type="protein sequence ID" value="GMR36721.1"/>
    <property type="molecule type" value="Genomic_DNA"/>
</dbReference>
<reference evidence="9" key="1">
    <citation type="submission" date="2022-10" db="EMBL/GenBank/DDBJ databases">
        <title>Genome assembly of Pristionchus species.</title>
        <authorList>
            <person name="Yoshida K."/>
            <person name="Sommer R.J."/>
        </authorList>
    </citation>
    <scope>NUCLEOTIDE SEQUENCE [LARGE SCALE GENOMIC DNA]</scope>
    <source>
        <strain evidence="9">RS5460</strain>
    </source>
</reference>
<keyword evidence="5" id="KW-0687">Ribonucleoprotein</keyword>
<keyword evidence="9" id="KW-1185">Reference proteome</keyword>
<comment type="subcellular location">
    <subcellularLocation>
        <location evidence="1">Mitochondrion</location>
    </subcellularLocation>
</comment>
<evidence type="ECO:0000256" key="6">
    <source>
        <dbReference type="ARBA" id="ARBA00035183"/>
    </source>
</evidence>